<dbReference type="AlphaFoldDB" id="A0A7J7KS89"/>
<evidence type="ECO:0000256" key="5">
    <source>
        <dbReference type="ARBA" id="ARBA00022833"/>
    </source>
</evidence>
<dbReference type="FunFam" id="3.30.160.60:FF:000710">
    <property type="entry name" value="Zinc finger protein 768"/>
    <property type="match status" value="1"/>
</dbReference>
<dbReference type="Gene3D" id="3.30.160.60">
    <property type="entry name" value="Classic Zinc Finger"/>
    <property type="match status" value="6"/>
</dbReference>
<gene>
    <name evidence="10" type="ORF">EB796_000632</name>
</gene>
<dbReference type="GO" id="GO:0008270">
    <property type="term" value="F:zinc ion binding"/>
    <property type="evidence" value="ECO:0007669"/>
    <property type="project" value="UniProtKB-KW"/>
</dbReference>
<evidence type="ECO:0000256" key="1">
    <source>
        <dbReference type="ARBA" id="ARBA00004123"/>
    </source>
</evidence>
<dbReference type="PROSITE" id="PS00028">
    <property type="entry name" value="ZINC_FINGER_C2H2_1"/>
    <property type="match status" value="5"/>
</dbReference>
<dbReference type="GO" id="GO:0005634">
    <property type="term" value="C:nucleus"/>
    <property type="evidence" value="ECO:0007669"/>
    <property type="project" value="UniProtKB-SubCell"/>
</dbReference>
<dbReference type="SMART" id="SM00355">
    <property type="entry name" value="ZnF_C2H2"/>
    <property type="match status" value="6"/>
</dbReference>
<keyword evidence="7" id="KW-0539">Nucleus</keyword>
<reference evidence="10" key="1">
    <citation type="submission" date="2020-06" db="EMBL/GenBank/DDBJ databases">
        <title>Draft genome of Bugula neritina, a colonial animal packing powerful symbionts and potential medicines.</title>
        <authorList>
            <person name="Rayko M."/>
        </authorList>
    </citation>
    <scope>NUCLEOTIDE SEQUENCE [LARGE SCALE GENOMIC DNA]</scope>
    <source>
        <strain evidence="10">Kwan_BN1</strain>
    </source>
</reference>
<dbReference type="FunFam" id="3.30.160.60:FF:000688">
    <property type="entry name" value="zinc finger protein 197 isoform X1"/>
    <property type="match status" value="1"/>
</dbReference>
<sequence length="360" mass="41403">MISSERIYDAIRFDELRTIDPQSAVREAILVVQQLLILDNISPQENLDQMKNKVLTLKDIKTCPVCDKVFRSTSYLKHHMRVHTGERPYKCRLCPKDFPTKDTFKKHLLIHSGERSYKCGECGKLFKRISHAKEHLKIHSDERPYHCNICQKSFKTANIFKVHERTHTLYLPWVCKVCDKRFREKASLTRHIRTHTGEKPFQCKYCGKQFGEHGTLARHLRCKVPCSEALVEARLQKASDELTFDNVTLNREEGDKVRTYPTVLTEFSSVVTDTQEYMAPADQVNSSGGVDVSQLSTIEVRDDSTGGATSYIIVNEGDLQQLTSFTQQSAQMCFIEIFDSYTCNHFYNLIIMVNFICGSP</sequence>
<dbReference type="SUPFAM" id="SSF57667">
    <property type="entry name" value="beta-beta-alpha zinc fingers"/>
    <property type="match status" value="3"/>
</dbReference>
<evidence type="ECO:0000313" key="10">
    <source>
        <dbReference type="EMBL" id="KAF6041044.1"/>
    </source>
</evidence>
<feature type="domain" description="C2H2-type" evidence="9">
    <location>
        <begin position="201"/>
        <end position="230"/>
    </location>
</feature>
<evidence type="ECO:0000259" key="9">
    <source>
        <dbReference type="PROSITE" id="PS50157"/>
    </source>
</evidence>
<dbReference type="FunFam" id="3.30.160.60:FF:000100">
    <property type="entry name" value="Zinc finger 45-like"/>
    <property type="match status" value="1"/>
</dbReference>
<dbReference type="FunFam" id="3.30.160.60:FF:000744">
    <property type="entry name" value="zinc finger E-box-binding homeobox 1"/>
    <property type="match status" value="1"/>
</dbReference>
<evidence type="ECO:0000256" key="3">
    <source>
        <dbReference type="ARBA" id="ARBA00022737"/>
    </source>
</evidence>
<accession>A0A7J7KS89</accession>
<feature type="domain" description="C2H2-type" evidence="9">
    <location>
        <begin position="173"/>
        <end position="200"/>
    </location>
</feature>
<keyword evidence="5" id="KW-0862">Zinc</keyword>
<feature type="domain" description="C2H2-type" evidence="9">
    <location>
        <begin position="145"/>
        <end position="172"/>
    </location>
</feature>
<dbReference type="FunFam" id="3.30.160.60:FF:000702">
    <property type="entry name" value="Transcription factor E4F1 isoform 1"/>
    <property type="match status" value="1"/>
</dbReference>
<dbReference type="PROSITE" id="PS50157">
    <property type="entry name" value="ZINC_FINGER_C2H2_2"/>
    <property type="match status" value="6"/>
</dbReference>
<dbReference type="FunFam" id="3.30.160.60:FF:000045">
    <property type="entry name" value="ZFP69 zinc finger protein B"/>
    <property type="match status" value="1"/>
</dbReference>
<dbReference type="InterPro" id="IPR036236">
    <property type="entry name" value="Znf_C2H2_sf"/>
</dbReference>
<evidence type="ECO:0000256" key="7">
    <source>
        <dbReference type="ARBA" id="ARBA00023242"/>
    </source>
</evidence>
<keyword evidence="2" id="KW-0479">Metal-binding</keyword>
<feature type="domain" description="C2H2-type" evidence="9">
    <location>
        <begin position="117"/>
        <end position="144"/>
    </location>
</feature>
<dbReference type="Pfam" id="PF13465">
    <property type="entry name" value="zf-H2C2_2"/>
    <property type="match status" value="1"/>
</dbReference>
<dbReference type="GO" id="GO:0000978">
    <property type="term" value="F:RNA polymerase II cis-regulatory region sequence-specific DNA binding"/>
    <property type="evidence" value="ECO:0007669"/>
    <property type="project" value="TreeGrafter"/>
</dbReference>
<dbReference type="Pfam" id="PF00096">
    <property type="entry name" value="zf-C2H2"/>
    <property type="match status" value="3"/>
</dbReference>
<evidence type="ECO:0000256" key="6">
    <source>
        <dbReference type="ARBA" id="ARBA00023125"/>
    </source>
</evidence>
<protein>
    <recommendedName>
        <fullName evidence="9">C2H2-type domain-containing protein</fullName>
    </recommendedName>
</protein>
<feature type="domain" description="C2H2-type" evidence="9">
    <location>
        <begin position="89"/>
        <end position="116"/>
    </location>
</feature>
<comment type="subcellular location">
    <subcellularLocation>
        <location evidence="1">Nucleus</location>
    </subcellularLocation>
</comment>
<feature type="domain" description="C2H2-type" evidence="9">
    <location>
        <begin position="61"/>
        <end position="88"/>
    </location>
</feature>
<dbReference type="Pfam" id="PF12874">
    <property type="entry name" value="zf-met"/>
    <property type="match status" value="1"/>
</dbReference>
<dbReference type="PANTHER" id="PTHR23226">
    <property type="entry name" value="ZINC FINGER AND SCAN DOMAIN-CONTAINING"/>
    <property type="match status" value="1"/>
</dbReference>
<dbReference type="PANTHER" id="PTHR23226:SF416">
    <property type="entry name" value="FI01424P"/>
    <property type="match status" value="1"/>
</dbReference>
<evidence type="ECO:0000313" key="11">
    <source>
        <dbReference type="Proteomes" id="UP000593567"/>
    </source>
</evidence>
<keyword evidence="11" id="KW-1185">Reference proteome</keyword>
<comment type="caution">
    <text evidence="10">The sequence shown here is derived from an EMBL/GenBank/DDBJ whole genome shotgun (WGS) entry which is preliminary data.</text>
</comment>
<organism evidence="10 11">
    <name type="scientific">Bugula neritina</name>
    <name type="common">Brown bryozoan</name>
    <name type="synonym">Sertularia neritina</name>
    <dbReference type="NCBI Taxonomy" id="10212"/>
    <lineage>
        <taxon>Eukaryota</taxon>
        <taxon>Metazoa</taxon>
        <taxon>Spiralia</taxon>
        <taxon>Lophotrochozoa</taxon>
        <taxon>Bryozoa</taxon>
        <taxon>Gymnolaemata</taxon>
        <taxon>Cheilostomatida</taxon>
        <taxon>Flustrina</taxon>
        <taxon>Buguloidea</taxon>
        <taxon>Bugulidae</taxon>
        <taxon>Bugula</taxon>
    </lineage>
</organism>
<dbReference type="Proteomes" id="UP000593567">
    <property type="component" value="Unassembled WGS sequence"/>
</dbReference>
<name>A0A7J7KS89_BUGNE</name>
<keyword evidence="3" id="KW-0677">Repeat</keyword>
<dbReference type="EMBL" id="VXIV02000084">
    <property type="protein sequence ID" value="KAF6041044.1"/>
    <property type="molecule type" value="Genomic_DNA"/>
</dbReference>
<dbReference type="OrthoDB" id="5062908at2759"/>
<keyword evidence="6" id="KW-0238">DNA-binding</keyword>
<dbReference type="GO" id="GO:0000981">
    <property type="term" value="F:DNA-binding transcription factor activity, RNA polymerase II-specific"/>
    <property type="evidence" value="ECO:0007669"/>
    <property type="project" value="TreeGrafter"/>
</dbReference>
<keyword evidence="4 8" id="KW-0863">Zinc-finger</keyword>
<evidence type="ECO:0000256" key="2">
    <source>
        <dbReference type="ARBA" id="ARBA00022723"/>
    </source>
</evidence>
<dbReference type="InterPro" id="IPR013087">
    <property type="entry name" value="Znf_C2H2_type"/>
</dbReference>
<evidence type="ECO:0000256" key="4">
    <source>
        <dbReference type="ARBA" id="ARBA00022771"/>
    </source>
</evidence>
<evidence type="ECO:0000256" key="8">
    <source>
        <dbReference type="PROSITE-ProRule" id="PRU00042"/>
    </source>
</evidence>
<proteinExistence type="predicted"/>